<comment type="similarity">
    <text evidence="1">Belongs to the jacalin lectin family.</text>
</comment>
<evidence type="ECO:0000256" key="1">
    <source>
        <dbReference type="ARBA" id="ARBA00006568"/>
    </source>
</evidence>
<gene>
    <name evidence="5" type="ORF">WN944_008778</name>
</gene>
<dbReference type="Proteomes" id="UP001428341">
    <property type="component" value="Unassembled WGS sequence"/>
</dbReference>
<dbReference type="GO" id="GO:0030246">
    <property type="term" value="F:carbohydrate binding"/>
    <property type="evidence" value="ECO:0007669"/>
    <property type="project" value="UniProtKB-KW"/>
</dbReference>
<dbReference type="PROSITE" id="PS51752">
    <property type="entry name" value="JACALIN_LECTIN"/>
    <property type="match status" value="3"/>
</dbReference>
<protein>
    <recommendedName>
        <fullName evidence="4">Jacalin-type lectin domain-containing protein</fullName>
    </recommendedName>
</protein>
<dbReference type="SMART" id="SM00915">
    <property type="entry name" value="Jacalin"/>
    <property type="match status" value="3"/>
</dbReference>
<dbReference type="Pfam" id="PF01419">
    <property type="entry name" value="Jacalin"/>
    <property type="match status" value="3"/>
</dbReference>
<dbReference type="SUPFAM" id="SSF51101">
    <property type="entry name" value="Mannose-binding lectins"/>
    <property type="match status" value="3"/>
</dbReference>
<sequence>MRTTSLARYKALLDDYLGSDSMPFDLLPLVVSFEDSDKKPIAVGPWGGQNGTRWDDGVHTTVRQLVIAHGAGIDSIQIEYDNKGGSCWSEKHGGNGGTKFDQVKLDYPDEFLTSVHGHYGATNDRGSVFVRSLTFQSNRKTYGPFGVEQGTYFSFPMTGGKIVGFHGRCGWYLDAIGIYLKSVVKKVSSNTKAMLQTQNYYATQNEKTGYSLVQGSVGENYDIVLAVRQKDSFGNSLPSVVSKQKDSFRKTLPVEVSKQKKSSSSSSSSDDSSDDEKDKKRGGGKVPPKVDGAITYGPWGGTGGSMFNDGTYTGIRQINLSRNVGIVSMKVCYDQDGKAVWGSKHGGTGGFRHDRVIFDYPYEILTQITGTYGPVMYMGPNIIRSLTFHTTKGKHGPFGEEQGQSFSNKIGEGKIVGFHGRDGLFLDAIGVYVKVGMVTPATHPVSNAIVRVDTPIAEIDNPQWSNKLLVAKQGVPEEVACGVIKEPAPCGPGPWGGDGGRAWDDGVFSGIKQIFVTRAEAVHSIQIEYDRNGQSIWSVKHGGNGGTYTHRIKLEFPHEVLTCISGYYGPISRDERPKVIRSLTFDTSRGKYGPFGEEVGTFFTSTTTEGKVVGFHGRSSFYLDAIGVHMQHWLGNVRTARPSRFNFLK</sequence>
<evidence type="ECO:0000313" key="5">
    <source>
        <dbReference type="EMBL" id="KAK9216767.1"/>
    </source>
</evidence>
<evidence type="ECO:0000259" key="4">
    <source>
        <dbReference type="PROSITE" id="PS51752"/>
    </source>
</evidence>
<dbReference type="CDD" id="cd09612">
    <property type="entry name" value="Jacalin"/>
    <property type="match status" value="3"/>
</dbReference>
<dbReference type="FunFam" id="2.100.10.30:FF:000001">
    <property type="entry name" value="Jacalin-related lectin 33"/>
    <property type="match status" value="3"/>
</dbReference>
<feature type="domain" description="Jacalin-type lectin" evidence="4">
    <location>
        <begin position="293"/>
        <end position="435"/>
    </location>
</feature>
<keyword evidence="2" id="KW-0430">Lectin</keyword>
<reference evidence="5 6" key="1">
    <citation type="submission" date="2024-05" db="EMBL/GenBank/DDBJ databases">
        <title>Haplotype-resolved chromosome-level genome assembly of Huyou (Citrus changshanensis).</title>
        <authorList>
            <person name="Miao C."/>
            <person name="Chen W."/>
            <person name="Wu Y."/>
            <person name="Wang L."/>
            <person name="Zhao S."/>
            <person name="Grierson D."/>
            <person name="Xu C."/>
            <person name="Chen K."/>
        </authorList>
    </citation>
    <scope>NUCLEOTIDE SEQUENCE [LARGE SCALE GENOMIC DNA]</scope>
    <source>
        <strain evidence="5">01-14</strain>
        <tissue evidence="5">Leaf</tissue>
    </source>
</reference>
<dbReference type="EMBL" id="JBCGBO010000003">
    <property type="protein sequence ID" value="KAK9216767.1"/>
    <property type="molecule type" value="Genomic_DNA"/>
</dbReference>
<evidence type="ECO:0000256" key="3">
    <source>
        <dbReference type="SAM" id="MobiDB-lite"/>
    </source>
</evidence>
<dbReference type="InterPro" id="IPR001229">
    <property type="entry name" value="Jacalin-like_lectin_dom"/>
</dbReference>
<dbReference type="PANTHER" id="PTHR47293:SF68">
    <property type="entry name" value="JACALIN-RELATED LECTIN 3"/>
    <property type="match status" value="1"/>
</dbReference>
<evidence type="ECO:0000313" key="6">
    <source>
        <dbReference type="Proteomes" id="UP001428341"/>
    </source>
</evidence>
<comment type="caution">
    <text evidence="5">The sequence shown here is derived from an EMBL/GenBank/DDBJ whole genome shotgun (WGS) entry which is preliminary data.</text>
</comment>
<dbReference type="Gene3D" id="2.100.10.30">
    <property type="entry name" value="Jacalin-like lectin domain"/>
    <property type="match status" value="3"/>
</dbReference>
<proteinExistence type="inferred from homology"/>
<evidence type="ECO:0000256" key="2">
    <source>
        <dbReference type="ARBA" id="ARBA00022734"/>
    </source>
</evidence>
<feature type="domain" description="Jacalin-type lectin" evidence="4">
    <location>
        <begin position="489"/>
        <end position="632"/>
    </location>
</feature>
<dbReference type="InterPro" id="IPR036404">
    <property type="entry name" value="Jacalin-like_lectin_dom_sf"/>
</dbReference>
<organism evidence="5 6">
    <name type="scientific">Citrus x changshan-huyou</name>
    <dbReference type="NCBI Taxonomy" id="2935761"/>
    <lineage>
        <taxon>Eukaryota</taxon>
        <taxon>Viridiplantae</taxon>
        <taxon>Streptophyta</taxon>
        <taxon>Embryophyta</taxon>
        <taxon>Tracheophyta</taxon>
        <taxon>Spermatophyta</taxon>
        <taxon>Magnoliopsida</taxon>
        <taxon>eudicotyledons</taxon>
        <taxon>Gunneridae</taxon>
        <taxon>Pentapetalae</taxon>
        <taxon>rosids</taxon>
        <taxon>malvids</taxon>
        <taxon>Sapindales</taxon>
        <taxon>Rutaceae</taxon>
        <taxon>Aurantioideae</taxon>
        <taxon>Citrus</taxon>
    </lineage>
</organism>
<feature type="region of interest" description="Disordered" evidence="3">
    <location>
        <begin position="251"/>
        <end position="294"/>
    </location>
</feature>
<name>A0AAP0QZ81_9ROSI</name>
<dbReference type="AlphaFoldDB" id="A0AAP0QZ81"/>
<dbReference type="PANTHER" id="PTHR47293">
    <property type="entry name" value="JACALIN-RELATED LECTIN 3"/>
    <property type="match status" value="1"/>
</dbReference>
<feature type="domain" description="Jacalin-type lectin" evidence="4">
    <location>
        <begin position="40"/>
        <end position="182"/>
    </location>
</feature>
<dbReference type="InterPro" id="IPR033734">
    <property type="entry name" value="Jacalin-like_lectin_dom_plant"/>
</dbReference>
<keyword evidence="6" id="KW-1185">Reference proteome</keyword>
<accession>A0AAP0QZ81</accession>